<name>A0A841BTN4_9ACTN</name>
<feature type="region of interest" description="Disordered" evidence="1">
    <location>
        <begin position="185"/>
        <end position="205"/>
    </location>
</feature>
<feature type="domain" description="Phage shock protein PspC N-terminal" evidence="3">
    <location>
        <begin position="58"/>
        <end position="111"/>
    </location>
</feature>
<keyword evidence="2" id="KW-0472">Membrane</keyword>
<feature type="domain" description="Cell wall-active antibiotics response LiaF-like C-terminal" evidence="4">
    <location>
        <begin position="337"/>
        <end position="433"/>
    </location>
</feature>
<protein>
    <submittedName>
        <fullName evidence="5">Phage shock protein PspC (Stress-responsive transcriptional regulator)</fullName>
    </submittedName>
</protein>
<feature type="transmembrane region" description="Helical" evidence="2">
    <location>
        <begin position="238"/>
        <end position="256"/>
    </location>
</feature>
<dbReference type="Pfam" id="PF04024">
    <property type="entry name" value="PspC"/>
    <property type="match status" value="1"/>
</dbReference>
<proteinExistence type="predicted"/>
<evidence type="ECO:0000256" key="2">
    <source>
        <dbReference type="SAM" id="Phobius"/>
    </source>
</evidence>
<evidence type="ECO:0000313" key="5">
    <source>
        <dbReference type="EMBL" id="MBB5871564.1"/>
    </source>
</evidence>
<feature type="compositionally biased region" description="Low complexity" evidence="1">
    <location>
        <begin position="14"/>
        <end position="30"/>
    </location>
</feature>
<reference evidence="5 6" key="1">
    <citation type="submission" date="2020-08" db="EMBL/GenBank/DDBJ databases">
        <title>Sequencing the genomes of 1000 actinobacteria strains.</title>
        <authorList>
            <person name="Klenk H.-P."/>
        </authorList>
    </citation>
    <scope>NUCLEOTIDE SEQUENCE [LARGE SCALE GENOMIC DNA]</scope>
    <source>
        <strain evidence="5 6">DSM 45362</strain>
    </source>
</reference>
<dbReference type="Proteomes" id="UP000587527">
    <property type="component" value="Unassembled WGS sequence"/>
</dbReference>
<evidence type="ECO:0000259" key="4">
    <source>
        <dbReference type="Pfam" id="PF09922"/>
    </source>
</evidence>
<keyword evidence="2" id="KW-0812">Transmembrane</keyword>
<organism evidence="5 6">
    <name type="scientific">Allocatelliglobosispora scoriae</name>
    <dbReference type="NCBI Taxonomy" id="643052"/>
    <lineage>
        <taxon>Bacteria</taxon>
        <taxon>Bacillati</taxon>
        <taxon>Actinomycetota</taxon>
        <taxon>Actinomycetes</taxon>
        <taxon>Micromonosporales</taxon>
        <taxon>Micromonosporaceae</taxon>
        <taxon>Allocatelliglobosispora</taxon>
    </lineage>
</organism>
<sequence>MTDNHDAPPPGATPTPEGTDAPTEAGSTAEPSPPTGGTPPPGAQAPPPSGAFAARYGLIRPRQPRVFAGVSGAIGRATNTDPILWRVLFIALAFFSGLGILLYLALWLGTPADGDSASPIESLFGRGRSSTSPVLTVIIGVIALIAFGGVTDNWHVAVIGALIVGLVVALSNRNRGGQVPVMEEQPVWTPPADGSEDPTAASASAGYRPPFAPHGPYAPAAPPPAVVLPLPPKEHSRLGSIVFSIGLLVIGVLGMIDLSNVASIPAGGYIAAGLITVGLGLVVGAFIGRARGLIALGIVLTVALAIVGPSGDWKRSRSAGGDVTWQPTSLSQLNDRYEHQFGQATLDLSELDFTGQDRDLTVQIEGGEFEIKLPDNVDVEAIANVKLGDVKLFDRDSSGVRVNDFTVTDLGEDGAGGGKLRITVNVTAGHAEVSR</sequence>
<dbReference type="InterPro" id="IPR024425">
    <property type="entry name" value="LiaF-like_C"/>
</dbReference>
<feature type="transmembrane region" description="Helical" evidence="2">
    <location>
        <begin position="293"/>
        <end position="311"/>
    </location>
</feature>
<dbReference type="Pfam" id="PF09922">
    <property type="entry name" value="LiaF-like_C"/>
    <property type="match status" value="1"/>
</dbReference>
<accession>A0A841BTN4</accession>
<feature type="region of interest" description="Disordered" evidence="1">
    <location>
        <begin position="1"/>
        <end position="50"/>
    </location>
</feature>
<keyword evidence="2" id="KW-1133">Transmembrane helix</keyword>
<feature type="transmembrane region" description="Helical" evidence="2">
    <location>
        <begin position="83"/>
        <end position="109"/>
    </location>
</feature>
<feature type="compositionally biased region" description="Pro residues" evidence="1">
    <location>
        <begin position="31"/>
        <end position="49"/>
    </location>
</feature>
<evidence type="ECO:0000256" key="1">
    <source>
        <dbReference type="SAM" id="MobiDB-lite"/>
    </source>
</evidence>
<dbReference type="RefSeq" id="WP_184839713.1">
    <property type="nucleotide sequence ID" value="NZ_JACHMN010000002.1"/>
</dbReference>
<gene>
    <name evidence="5" type="ORF">F4553_004943</name>
</gene>
<dbReference type="AlphaFoldDB" id="A0A841BTN4"/>
<feature type="transmembrane region" description="Helical" evidence="2">
    <location>
        <begin position="268"/>
        <end position="286"/>
    </location>
</feature>
<comment type="caution">
    <text evidence="5">The sequence shown here is derived from an EMBL/GenBank/DDBJ whole genome shotgun (WGS) entry which is preliminary data.</text>
</comment>
<feature type="transmembrane region" description="Helical" evidence="2">
    <location>
        <begin position="130"/>
        <end position="148"/>
    </location>
</feature>
<evidence type="ECO:0000313" key="6">
    <source>
        <dbReference type="Proteomes" id="UP000587527"/>
    </source>
</evidence>
<evidence type="ECO:0000259" key="3">
    <source>
        <dbReference type="Pfam" id="PF04024"/>
    </source>
</evidence>
<keyword evidence="6" id="KW-1185">Reference proteome</keyword>
<dbReference type="InterPro" id="IPR007168">
    <property type="entry name" value="Phageshock_PspC_N"/>
</dbReference>
<dbReference type="EMBL" id="JACHMN010000002">
    <property type="protein sequence ID" value="MBB5871564.1"/>
    <property type="molecule type" value="Genomic_DNA"/>
</dbReference>
<feature type="transmembrane region" description="Helical" evidence="2">
    <location>
        <begin position="154"/>
        <end position="172"/>
    </location>
</feature>